<accession>A0ABR2VWY1</accession>
<dbReference type="SUPFAM" id="SSF53254">
    <property type="entry name" value="Phosphoglycerate mutase-like"/>
    <property type="match status" value="1"/>
</dbReference>
<evidence type="ECO:0000313" key="2">
    <source>
        <dbReference type="EMBL" id="KAK9708646.1"/>
    </source>
</evidence>
<dbReference type="Pfam" id="PF00300">
    <property type="entry name" value="His_Phos_1"/>
    <property type="match status" value="1"/>
</dbReference>
<proteinExistence type="predicted"/>
<dbReference type="PANTHER" id="PTHR46517:SF1">
    <property type="entry name" value="FRUCTOSE-2,6-BISPHOSPHATASE TIGAR"/>
    <property type="match status" value="1"/>
</dbReference>
<reference evidence="2 3" key="1">
    <citation type="submission" date="2023-04" db="EMBL/GenBank/DDBJ databases">
        <title>Genome of Basidiobolus ranarum AG-B5.</title>
        <authorList>
            <person name="Stajich J.E."/>
            <person name="Carter-House D."/>
            <person name="Gryganskyi A."/>
        </authorList>
    </citation>
    <scope>NUCLEOTIDE SEQUENCE [LARGE SCALE GENOMIC DNA]</scope>
    <source>
        <strain evidence="2 3">AG-B5</strain>
    </source>
</reference>
<dbReference type="Gene3D" id="3.40.50.1240">
    <property type="entry name" value="Phosphoglycerate mutase-like"/>
    <property type="match status" value="1"/>
</dbReference>
<evidence type="ECO:0008006" key="4">
    <source>
        <dbReference type="Google" id="ProtNLM"/>
    </source>
</evidence>
<dbReference type="PROSITE" id="PS00175">
    <property type="entry name" value="PG_MUTASE"/>
    <property type="match status" value="1"/>
</dbReference>
<dbReference type="InterPro" id="IPR029033">
    <property type="entry name" value="His_PPase_superfam"/>
</dbReference>
<protein>
    <recommendedName>
        <fullName evidence="4">Phosphoglycerate mutase</fullName>
    </recommendedName>
</protein>
<evidence type="ECO:0000256" key="1">
    <source>
        <dbReference type="ARBA" id="ARBA00022801"/>
    </source>
</evidence>
<dbReference type="EMBL" id="JASJQH010007469">
    <property type="protein sequence ID" value="KAK9708646.1"/>
    <property type="molecule type" value="Genomic_DNA"/>
</dbReference>
<comment type="caution">
    <text evidence="2">The sequence shown here is derived from an EMBL/GenBank/DDBJ whole genome shotgun (WGS) entry which is preliminary data.</text>
</comment>
<dbReference type="Proteomes" id="UP001479436">
    <property type="component" value="Unassembled WGS sequence"/>
</dbReference>
<dbReference type="PANTHER" id="PTHR46517">
    <property type="entry name" value="FRUCTOSE-2,6-BISPHOSPHATASE TIGAR"/>
    <property type="match status" value="1"/>
</dbReference>
<dbReference type="SMART" id="SM00855">
    <property type="entry name" value="PGAM"/>
    <property type="match status" value="1"/>
</dbReference>
<name>A0ABR2VWY1_9FUNG</name>
<gene>
    <name evidence="2" type="ORF">K7432_009527</name>
</gene>
<dbReference type="CDD" id="cd07067">
    <property type="entry name" value="HP_PGM_like"/>
    <property type="match status" value="1"/>
</dbReference>
<keyword evidence="3" id="KW-1185">Reference proteome</keyword>
<evidence type="ECO:0000313" key="3">
    <source>
        <dbReference type="Proteomes" id="UP001479436"/>
    </source>
</evidence>
<dbReference type="InterPro" id="IPR051695">
    <property type="entry name" value="Phosphoglycerate_Mutase"/>
</dbReference>
<dbReference type="InterPro" id="IPR001345">
    <property type="entry name" value="PG/BPGM_mutase_AS"/>
</dbReference>
<dbReference type="InterPro" id="IPR013078">
    <property type="entry name" value="His_Pase_superF_clade-1"/>
</dbReference>
<sequence>MTELYSRLSITIARHGETDYNKPPIRLQGHLDVPLNATGRRQAKALGDRLSSEEFDLIYCSDLSRTKQTLEPLLEYKKEQRVVYEPRLRERDTGALTDVLWSEAQQIIDAAGQTFEEYVSLSGESATQFYDRVSRFWDSIISTYLAQNGSDKDQTKDELKILIVTHGGVIVNLLTHLTKELQYQSSGAENWKKLAKNTAIYRIQVGSQLDVVKGDILLANCSTHLDDVQNLDILEQHNSKLVDDFAQKMKYY</sequence>
<keyword evidence="1" id="KW-0378">Hydrolase</keyword>
<organism evidence="2 3">
    <name type="scientific">Basidiobolus ranarum</name>
    <dbReference type="NCBI Taxonomy" id="34480"/>
    <lineage>
        <taxon>Eukaryota</taxon>
        <taxon>Fungi</taxon>
        <taxon>Fungi incertae sedis</taxon>
        <taxon>Zoopagomycota</taxon>
        <taxon>Entomophthoromycotina</taxon>
        <taxon>Basidiobolomycetes</taxon>
        <taxon>Basidiobolales</taxon>
        <taxon>Basidiobolaceae</taxon>
        <taxon>Basidiobolus</taxon>
    </lineage>
</organism>